<dbReference type="EMBL" id="LAZR01006062">
    <property type="protein sequence ID" value="KKM95024.1"/>
    <property type="molecule type" value="Genomic_DNA"/>
</dbReference>
<organism evidence="1">
    <name type="scientific">marine sediment metagenome</name>
    <dbReference type="NCBI Taxonomy" id="412755"/>
    <lineage>
        <taxon>unclassified sequences</taxon>
        <taxon>metagenomes</taxon>
        <taxon>ecological metagenomes</taxon>
    </lineage>
</organism>
<evidence type="ECO:0000313" key="1">
    <source>
        <dbReference type="EMBL" id="KKM95024.1"/>
    </source>
</evidence>
<accession>A0A0F9LJ61</accession>
<protein>
    <recommendedName>
        <fullName evidence="2">Leucine-rich repeat domain-containing protein</fullName>
    </recommendedName>
</protein>
<sequence length="376" mass="44575">MEDFRINEFIVIKLENNKTIIYINEERFDQCRFLLLNIPINYITPLEEVDSIDEAAEKLDSSLEREGKEFEIDISPEVRFWAHCSNLQVWAENGYDTRILHSNLSFPLLKKLSRVGDSLAKKVFSEEIAKRIERGYFPVIEYLINEGYLDYLNDGEFLTLIESPSFNIPYLMEKFFDSEISDKTFKIYRLFERIKALPKNQFHQILIDIYKCENPYVIKYLNEESFDKEIGREKYYFSLLEPDEAKIMLELERLLEIEAWVHEYFSEDGECLEIIIKNRSVIKMDICIRGLETIVEPVLHLKNLKELHYYGPIVQLPRDIDKLKNLEKLMLYENEIKELPESICNMISLRLIDLQKNPIQCIPDSLKSLPLLKIKS</sequence>
<evidence type="ECO:0008006" key="2">
    <source>
        <dbReference type="Google" id="ProtNLM"/>
    </source>
</evidence>
<reference evidence="1" key="1">
    <citation type="journal article" date="2015" name="Nature">
        <title>Complex archaea that bridge the gap between prokaryotes and eukaryotes.</title>
        <authorList>
            <person name="Spang A."/>
            <person name="Saw J.H."/>
            <person name="Jorgensen S.L."/>
            <person name="Zaremba-Niedzwiedzka K."/>
            <person name="Martijn J."/>
            <person name="Lind A.E."/>
            <person name="van Eijk R."/>
            <person name="Schleper C."/>
            <person name="Guy L."/>
            <person name="Ettema T.J."/>
        </authorList>
    </citation>
    <scope>NUCLEOTIDE SEQUENCE</scope>
</reference>
<dbReference type="SUPFAM" id="SSF52058">
    <property type="entry name" value="L domain-like"/>
    <property type="match status" value="1"/>
</dbReference>
<name>A0A0F9LJ61_9ZZZZ</name>
<gene>
    <name evidence="1" type="ORF">LCGC14_1192380</name>
</gene>
<dbReference type="Gene3D" id="3.80.10.10">
    <property type="entry name" value="Ribonuclease Inhibitor"/>
    <property type="match status" value="1"/>
</dbReference>
<proteinExistence type="predicted"/>
<comment type="caution">
    <text evidence="1">The sequence shown here is derived from an EMBL/GenBank/DDBJ whole genome shotgun (WGS) entry which is preliminary data.</text>
</comment>
<dbReference type="AlphaFoldDB" id="A0A0F9LJ61"/>
<dbReference type="InterPro" id="IPR032675">
    <property type="entry name" value="LRR_dom_sf"/>
</dbReference>